<dbReference type="PANTHER" id="PTHR43610">
    <property type="entry name" value="BLL6696 PROTEIN"/>
    <property type="match status" value="1"/>
</dbReference>
<dbReference type="Gene3D" id="3.40.630.30">
    <property type="match status" value="1"/>
</dbReference>
<keyword evidence="2" id="KW-0808">Transferase</keyword>
<dbReference type="EMBL" id="QETA01000002">
    <property type="protein sequence ID" value="PWF24230.1"/>
    <property type="molecule type" value="Genomic_DNA"/>
</dbReference>
<accession>A0A2V1K5R4</accession>
<sequence>MTHWVQPITLAMNGLHLEPLSLAHETGLRQAAADGELWNLRVTSVPRPEDTRTYIETALLQREQGTRFAFAVIDDASGQVLGSSSYHDIVADIRRLEIGYTWYARSVQRSHVNTTCKLLLLRHAFDTLEADVVGWRTDNYNFASQRAIERLGARRDGVIRHHARRRDGTIRDTVMYSLLRGEWPEVQAHLVYLLESRRNANTQG</sequence>
<dbReference type="SUPFAM" id="SSF55729">
    <property type="entry name" value="Acyl-CoA N-acyltransferases (Nat)"/>
    <property type="match status" value="1"/>
</dbReference>
<organism evidence="2 3">
    <name type="scientific">Corticimicrobacter populi</name>
    <dbReference type="NCBI Taxonomy" id="2175229"/>
    <lineage>
        <taxon>Bacteria</taxon>
        <taxon>Pseudomonadati</taxon>
        <taxon>Pseudomonadota</taxon>
        <taxon>Betaproteobacteria</taxon>
        <taxon>Burkholderiales</taxon>
        <taxon>Alcaligenaceae</taxon>
        <taxon>Corticimicrobacter</taxon>
    </lineage>
</organism>
<dbReference type="RefSeq" id="WP_109061507.1">
    <property type="nucleotide sequence ID" value="NZ_QETA01000002.1"/>
</dbReference>
<evidence type="ECO:0000259" key="1">
    <source>
        <dbReference type="Pfam" id="PF13302"/>
    </source>
</evidence>
<dbReference type="InterPro" id="IPR016181">
    <property type="entry name" value="Acyl_CoA_acyltransferase"/>
</dbReference>
<dbReference type="Proteomes" id="UP000245212">
    <property type="component" value="Unassembled WGS sequence"/>
</dbReference>
<protein>
    <submittedName>
        <fullName evidence="2">GNAT family N-acetyltransferase</fullName>
    </submittedName>
</protein>
<evidence type="ECO:0000313" key="2">
    <source>
        <dbReference type="EMBL" id="PWF24230.1"/>
    </source>
</evidence>
<feature type="domain" description="N-acetyltransferase" evidence="1">
    <location>
        <begin position="15"/>
        <end position="154"/>
    </location>
</feature>
<reference evidence="3" key="1">
    <citation type="submission" date="2018-05" db="EMBL/GenBank/DDBJ databases">
        <authorList>
            <person name="Li Y."/>
        </authorList>
    </citation>
    <scope>NUCLEOTIDE SEQUENCE [LARGE SCALE GENOMIC DNA]</scope>
    <source>
        <strain evidence="3">3d-2-2</strain>
    </source>
</reference>
<name>A0A2V1K5R4_9BURK</name>
<gene>
    <name evidence="2" type="ORF">DD235_06615</name>
</gene>
<dbReference type="PANTHER" id="PTHR43610:SF1">
    <property type="entry name" value="N-ACETYLTRANSFERASE DOMAIN-CONTAINING PROTEIN"/>
    <property type="match status" value="1"/>
</dbReference>
<dbReference type="InterPro" id="IPR000182">
    <property type="entry name" value="GNAT_dom"/>
</dbReference>
<dbReference type="GO" id="GO:0016747">
    <property type="term" value="F:acyltransferase activity, transferring groups other than amino-acyl groups"/>
    <property type="evidence" value="ECO:0007669"/>
    <property type="project" value="InterPro"/>
</dbReference>
<evidence type="ECO:0000313" key="3">
    <source>
        <dbReference type="Proteomes" id="UP000245212"/>
    </source>
</evidence>
<comment type="caution">
    <text evidence="2">The sequence shown here is derived from an EMBL/GenBank/DDBJ whole genome shotgun (WGS) entry which is preliminary data.</text>
</comment>
<dbReference type="AlphaFoldDB" id="A0A2V1K5R4"/>
<keyword evidence="3" id="KW-1185">Reference proteome</keyword>
<dbReference type="Pfam" id="PF13302">
    <property type="entry name" value="Acetyltransf_3"/>
    <property type="match status" value="1"/>
</dbReference>
<proteinExistence type="predicted"/>